<dbReference type="SUPFAM" id="SSF52540">
    <property type="entry name" value="P-loop containing nucleoside triphosphate hydrolases"/>
    <property type="match status" value="1"/>
</dbReference>
<sequence length="418" mass="44188">MTQQNIEKITVTDFMGIEGTIELFPTGSLQIIAGPNGSGKSSFIHALEECFDPQGTRLIPNPVNNKANRARVEILLTDGRIVREYPKDGPGVLSAYALDGAKYPSGKEFVADITGGVLFDPNDFVKLSDKEQRQMLLSKVTLPFDLAEIDAKRKGFFDSRTDVTRKKGEAAARLKGAAPADATVPTEEVSAGALVKELDAIREHNAEVDQKAAACAAAADSLAEITERGKELAAALAQAKADYKTAADLAADLADAAEAAKRKSPDAVTEQLASIDETNAKVRAQAARAAIAAELADRTAEEAALNASMADIDKTKADGLAAADFPAGLSLGDDSILFDGVPFKQLNTARQDSIAFDLATSGDPKLKIVVMKSGNDLDDVSLAEVRKLAEERGYFVVMERISGTSESVGFSVQIPVSA</sequence>
<keyword evidence="2" id="KW-1185">Reference proteome</keyword>
<dbReference type="RefSeq" id="WP_134362693.1">
    <property type="nucleotide sequence ID" value="NZ_SOGJ01000012.1"/>
</dbReference>
<proteinExistence type="predicted"/>
<dbReference type="EMBL" id="SOGJ01000012">
    <property type="protein sequence ID" value="TFC99788.1"/>
    <property type="molecule type" value="Genomic_DNA"/>
</dbReference>
<name>A0ABY2J4C8_9MICO</name>
<gene>
    <name evidence="1" type="ORF">E3O65_05285</name>
</gene>
<comment type="caution">
    <text evidence="1">The sequence shown here is derived from an EMBL/GenBank/DDBJ whole genome shotgun (WGS) entry which is preliminary data.</text>
</comment>
<accession>A0ABY2J4C8</accession>
<dbReference type="Gene3D" id="3.40.50.300">
    <property type="entry name" value="P-loop containing nucleotide triphosphate hydrolases"/>
    <property type="match status" value="1"/>
</dbReference>
<protein>
    <recommendedName>
        <fullName evidence="3">Rad50/SbcC-type AAA domain-containing protein</fullName>
    </recommendedName>
</protein>
<dbReference type="Proteomes" id="UP000298355">
    <property type="component" value="Unassembled WGS sequence"/>
</dbReference>
<evidence type="ECO:0000313" key="1">
    <source>
        <dbReference type="EMBL" id="TFC99788.1"/>
    </source>
</evidence>
<evidence type="ECO:0008006" key="3">
    <source>
        <dbReference type="Google" id="ProtNLM"/>
    </source>
</evidence>
<organism evidence="1 2">
    <name type="scientific">Cryobacterium breve</name>
    <dbReference type="NCBI Taxonomy" id="1259258"/>
    <lineage>
        <taxon>Bacteria</taxon>
        <taxon>Bacillati</taxon>
        <taxon>Actinomycetota</taxon>
        <taxon>Actinomycetes</taxon>
        <taxon>Micrococcales</taxon>
        <taxon>Microbacteriaceae</taxon>
        <taxon>Cryobacterium</taxon>
    </lineage>
</organism>
<reference evidence="1 2" key="1">
    <citation type="submission" date="2019-03" db="EMBL/GenBank/DDBJ databases">
        <title>Genomics of glacier-inhabiting Cryobacterium strains.</title>
        <authorList>
            <person name="Liu Q."/>
            <person name="Xin Y.-H."/>
        </authorList>
    </citation>
    <scope>NUCLEOTIDE SEQUENCE [LARGE SCALE GENOMIC DNA]</scope>
    <source>
        <strain evidence="1 2">TMT4-23</strain>
    </source>
</reference>
<dbReference type="InterPro" id="IPR027417">
    <property type="entry name" value="P-loop_NTPase"/>
</dbReference>
<evidence type="ECO:0000313" key="2">
    <source>
        <dbReference type="Proteomes" id="UP000298355"/>
    </source>
</evidence>